<dbReference type="RefSeq" id="WP_110306127.1">
    <property type="nucleotide sequence ID" value="NZ_QJHK01000005.1"/>
</dbReference>
<name>A0A2V4BQP1_9FLAO</name>
<dbReference type="NCBIfam" id="TIGR04183">
    <property type="entry name" value="Por_Secre_tail"/>
    <property type="match status" value="1"/>
</dbReference>
<organism evidence="3 4">
    <name type="scientific">Flavobacterium cheongpyeongense</name>
    <dbReference type="NCBI Taxonomy" id="2212651"/>
    <lineage>
        <taxon>Bacteria</taxon>
        <taxon>Pseudomonadati</taxon>
        <taxon>Bacteroidota</taxon>
        <taxon>Flavobacteriia</taxon>
        <taxon>Flavobacteriales</taxon>
        <taxon>Flavobacteriaceae</taxon>
        <taxon>Flavobacterium</taxon>
    </lineage>
</organism>
<protein>
    <submittedName>
        <fullName evidence="3">Secretion protein</fullName>
    </submittedName>
</protein>
<evidence type="ECO:0000313" key="3">
    <source>
        <dbReference type="EMBL" id="PXY41339.1"/>
    </source>
</evidence>
<dbReference type="AlphaFoldDB" id="A0A2V4BQP1"/>
<dbReference type="EMBL" id="QJHK01000005">
    <property type="protein sequence ID" value="PXY41339.1"/>
    <property type="molecule type" value="Genomic_DNA"/>
</dbReference>
<reference evidence="3 4" key="1">
    <citation type="submission" date="2018-05" db="EMBL/GenBank/DDBJ databases">
        <title>Flavobacterium sp. strain IMCC34759, incomplete genome.</title>
        <authorList>
            <person name="Joung Y."/>
            <person name="Cho J."/>
        </authorList>
    </citation>
    <scope>NUCLEOTIDE SEQUENCE [LARGE SCALE GENOMIC DNA]</scope>
    <source>
        <strain evidence="3 4">IMCC34759</strain>
    </source>
</reference>
<comment type="caution">
    <text evidence="3">The sequence shown here is derived from an EMBL/GenBank/DDBJ whole genome shotgun (WGS) entry which is preliminary data.</text>
</comment>
<evidence type="ECO:0000313" key="4">
    <source>
        <dbReference type="Proteomes" id="UP000247903"/>
    </source>
</evidence>
<keyword evidence="4" id="KW-1185">Reference proteome</keyword>
<accession>A0A2V4BQP1</accession>
<dbReference type="Proteomes" id="UP000247903">
    <property type="component" value="Unassembled WGS sequence"/>
</dbReference>
<dbReference type="InterPro" id="IPR026444">
    <property type="entry name" value="Secre_tail"/>
</dbReference>
<feature type="domain" description="Secretion system C-terminal sorting" evidence="2">
    <location>
        <begin position="512"/>
        <end position="586"/>
    </location>
</feature>
<gene>
    <name evidence="3" type="ORF">DMB65_08015</name>
</gene>
<dbReference type="OrthoDB" id="1345775at2"/>
<proteinExistence type="predicted"/>
<evidence type="ECO:0000256" key="1">
    <source>
        <dbReference type="ARBA" id="ARBA00022729"/>
    </source>
</evidence>
<dbReference type="Pfam" id="PF18962">
    <property type="entry name" value="Por_Secre_tail"/>
    <property type="match status" value="1"/>
</dbReference>
<keyword evidence="1" id="KW-0732">Signal</keyword>
<evidence type="ECO:0000259" key="2">
    <source>
        <dbReference type="Pfam" id="PF18962"/>
    </source>
</evidence>
<sequence length="598" mass="66142">MRKNYVHLVLLLLLNISMFGQTVTLTPTLVNGVAYSGGAINLKSTPTSTISLSVKVDIPATAAVGDQGTIKIYFSKGTALGSNISNGGDGGALYFGNGKVATRSFIIKLDWSDFLTSGGFIFAEYKSSKAYVSSNIAVIKNATVNTGTNLNPPADAPNPKKIVNTLCCNQTIRLGEKPAPIILSQYLNPYEGLPYGITHRITINNGIIDNYDDLNKILSLDYTTELKDITINRELGYVYGGELPNKSNTVKIKVVPSPISNNKIFSNGSVNPDESIEISSASPIDIFGDLSFINLNVLQDPYYIPKRGEASIMIEKYEWEYRITNGTSKENIWTTIPNQFSASINSSYLPRSNSSKDNFYIIRRIAIYQDLRLTSNSLTISLRAIRENNTICCDQTLQISSSDEIEIPSIITGTTAISDKNTYLSYRWQSRTFSERDSKFSNWVNIPNSNLKDYSPPALESIPGIGRNPATVPTYNYRRIATDNSYKGEEYYSNEISLTPTNNINTSVPLIIYPNPATSIINIENPTTGILTEDHLSDPSINIVDMMGNIVNLNNFTKITPYHVSIDISNLISGTYFINVSSKNPRRGYKKQFTFIKN</sequence>